<organism evidence="6">
    <name type="scientific">freshwater metagenome</name>
    <dbReference type="NCBI Taxonomy" id="449393"/>
    <lineage>
        <taxon>unclassified sequences</taxon>
        <taxon>metagenomes</taxon>
        <taxon>ecological metagenomes</taxon>
    </lineage>
</organism>
<dbReference type="InterPro" id="IPR029058">
    <property type="entry name" value="AB_hydrolase_fold"/>
</dbReference>
<dbReference type="InterPro" id="IPR051601">
    <property type="entry name" value="Serine_prot/Carboxylest_S33"/>
</dbReference>
<proteinExistence type="inferred from homology"/>
<dbReference type="InterPro" id="IPR013595">
    <property type="entry name" value="Pept_S33_TAP-like_C"/>
</dbReference>
<reference evidence="6" key="1">
    <citation type="submission" date="2020-05" db="EMBL/GenBank/DDBJ databases">
        <authorList>
            <person name="Chiriac C."/>
            <person name="Salcher M."/>
            <person name="Ghai R."/>
            <person name="Kavagutti S V."/>
        </authorList>
    </citation>
    <scope>NUCLEOTIDE SEQUENCE</scope>
</reference>
<accession>A0A6J5Z2F0</accession>
<feature type="domain" description="Peptidase S33 tripeptidyl aminopeptidase-like C-terminal" evidence="5">
    <location>
        <begin position="432"/>
        <end position="501"/>
    </location>
</feature>
<evidence type="ECO:0000259" key="5">
    <source>
        <dbReference type="Pfam" id="PF08386"/>
    </source>
</evidence>
<dbReference type="PANTHER" id="PTHR43248:SF29">
    <property type="entry name" value="TRIPEPTIDYL AMINOPEPTIDASE"/>
    <property type="match status" value="1"/>
</dbReference>
<evidence type="ECO:0000259" key="4">
    <source>
        <dbReference type="Pfam" id="PF00561"/>
    </source>
</evidence>
<dbReference type="InterPro" id="IPR000073">
    <property type="entry name" value="AB_hydrolase_1"/>
</dbReference>
<dbReference type="EMBL" id="CAESAO010000003">
    <property type="protein sequence ID" value="CAB4334440.1"/>
    <property type="molecule type" value="Genomic_DNA"/>
</dbReference>
<gene>
    <name evidence="6" type="ORF">UFOPK3522_00076</name>
</gene>
<evidence type="ECO:0000256" key="2">
    <source>
        <dbReference type="ARBA" id="ARBA00022729"/>
    </source>
</evidence>
<comment type="similarity">
    <text evidence="1">Belongs to the peptidase S33 family.</text>
</comment>
<dbReference type="AlphaFoldDB" id="A0A6J5Z2F0"/>
<dbReference type="Pfam" id="PF08386">
    <property type="entry name" value="Abhydrolase_4"/>
    <property type="match status" value="1"/>
</dbReference>
<dbReference type="PANTHER" id="PTHR43248">
    <property type="entry name" value="2-SUCCINYL-6-HYDROXY-2,4-CYCLOHEXADIENE-1-CARBOXYLATE SYNTHASE"/>
    <property type="match status" value="1"/>
</dbReference>
<name>A0A6J5Z2F0_9ZZZZ</name>
<dbReference type="Gene3D" id="3.40.50.1820">
    <property type="entry name" value="alpha/beta hydrolase"/>
    <property type="match status" value="1"/>
</dbReference>
<dbReference type="GO" id="GO:0016787">
    <property type="term" value="F:hydrolase activity"/>
    <property type="evidence" value="ECO:0007669"/>
    <property type="project" value="UniProtKB-KW"/>
</dbReference>
<feature type="domain" description="AB hydrolase-1" evidence="4">
    <location>
        <begin position="97"/>
        <end position="248"/>
    </location>
</feature>
<keyword evidence="3" id="KW-0378">Hydrolase</keyword>
<dbReference type="SUPFAM" id="SSF53474">
    <property type="entry name" value="alpha/beta-Hydrolases"/>
    <property type="match status" value="1"/>
</dbReference>
<sequence>MPSVVPSRHAKLIFTVVIAAAAVCAHAGPASAAALNWQSCSKPQFDRWKQVDGWALPSFDCATLTRPLDRSQPNGKKVKLAVVKLPANGTPAERKGTLFMNPGGPGQTGVGLSEMVYLLPPEVRAAFDFVSYDPRGIGASTPALSGRGCNIPKPTRPVTGSVDWRKVLAARQKQVSHYNSLCFKANRALVENGGSIDGAYDLDAMRAAVGDSKITYWGISYGTLLGSTYAQLFPNRVRGMVFDGNMDPQGTLYGISAGAVAPDHSIGFFLLANGLKSKFDQVMAQLNKHTIALEGNKRYTRWDLLDVLNDDVDFYPVTGDQSWAQAKQAVTYSWNALFGSTSEKVAARKALTAPDLRSPTTGTAGSHWSAVVCQDYADRTSNSRQQNRLRWITKEGPIYGGSLGVDYLTTCNGYGGARPNAVPRPKRFGPPIAGIISNTTRDGETPYQWAVNMARTYPTMRAITLVGGIHGTFGLSQSTCVDTPIANFLVTGSLPAVDLACPFSPPPSAP</sequence>
<evidence type="ECO:0000256" key="1">
    <source>
        <dbReference type="ARBA" id="ARBA00010088"/>
    </source>
</evidence>
<evidence type="ECO:0000256" key="3">
    <source>
        <dbReference type="ARBA" id="ARBA00022801"/>
    </source>
</evidence>
<protein>
    <submittedName>
        <fullName evidence="6">Unannotated protein</fullName>
    </submittedName>
</protein>
<evidence type="ECO:0000313" key="6">
    <source>
        <dbReference type="EMBL" id="CAB4334440.1"/>
    </source>
</evidence>
<dbReference type="Pfam" id="PF00561">
    <property type="entry name" value="Abhydrolase_1"/>
    <property type="match status" value="1"/>
</dbReference>
<keyword evidence="2" id="KW-0732">Signal</keyword>